<dbReference type="PANTHER" id="PTHR15959">
    <property type="entry name" value="SYNTAXIN-18"/>
    <property type="match status" value="1"/>
</dbReference>
<comment type="caution">
    <text evidence="12">The sequence shown here is derived from an EMBL/GenBank/DDBJ whole genome shotgun (WGS) entry which is preliminary data.</text>
</comment>
<evidence type="ECO:0000259" key="11">
    <source>
        <dbReference type="PROSITE" id="PS50192"/>
    </source>
</evidence>
<evidence type="ECO:0000256" key="1">
    <source>
        <dbReference type="ARBA" id="ARBA00004211"/>
    </source>
</evidence>
<keyword evidence="5" id="KW-0653">Protein transport</keyword>
<comment type="subcellular location">
    <subcellularLocation>
        <location evidence="1">Membrane</location>
        <topology evidence="1">Single-pass type IV membrane protein</topology>
    </subcellularLocation>
</comment>
<dbReference type="InterPro" id="IPR000727">
    <property type="entry name" value="T_SNARE_dom"/>
</dbReference>
<evidence type="ECO:0000256" key="10">
    <source>
        <dbReference type="SAM" id="Phobius"/>
    </source>
</evidence>
<evidence type="ECO:0000256" key="5">
    <source>
        <dbReference type="ARBA" id="ARBA00022927"/>
    </source>
</evidence>
<name>A0AAN9Y628_9HEMI</name>
<feature type="coiled-coil region" evidence="9">
    <location>
        <begin position="198"/>
        <end position="225"/>
    </location>
</feature>
<protein>
    <recommendedName>
        <fullName evidence="11">t-SNARE coiled-coil homology domain-containing protein</fullName>
    </recommendedName>
</protein>
<accession>A0AAN9Y628</accession>
<keyword evidence="8 10" id="KW-0472">Membrane</keyword>
<dbReference type="InterPro" id="IPR010989">
    <property type="entry name" value="SNARE"/>
</dbReference>
<keyword evidence="3" id="KW-0813">Transport</keyword>
<evidence type="ECO:0000256" key="3">
    <source>
        <dbReference type="ARBA" id="ARBA00022448"/>
    </source>
</evidence>
<organism evidence="12 13">
    <name type="scientific">Parthenolecanium corni</name>
    <dbReference type="NCBI Taxonomy" id="536013"/>
    <lineage>
        <taxon>Eukaryota</taxon>
        <taxon>Metazoa</taxon>
        <taxon>Ecdysozoa</taxon>
        <taxon>Arthropoda</taxon>
        <taxon>Hexapoda</taxon>
        <taxon>Insecta</taxon>
        <taxon>Pterygota</taxon>
        <taxon>Neoptera</taxon>
        <taxon>Paraneoptera</taxon>
        <taxon>Hemiptera</taxon>
        <taxon>Sternorrhyncha</taxon>
        <taxon>Coccoidea</taxon>
        <taxon>Coccidae</taxon>
        <taxon>Parthenolecanium</taxon>
    </lineage>
</organism>
<dbReference type="GO" id="GO:0005783">
    <property type="term" value="C:endoplasmic reticulum"/>
    <property type="evidence" value="ECO:0007669"/>
    <property type="project" value="TreeGrafter"/>
</dbReference>
<dbReference type="PANTHER" id="PTHR15959:SF0">
    <property type="entry name" value="SYNTAXIN-18"/>
    <property type="match status" value="1"/>
</dbReference>
<keyword evidence="7 9" id="KW-0175">Coiled coil</keyword>
<proteinExistence type="inferred from homology"/>
<dbReference type="Pfam" id="PF10496">
    <property type="entry name" value="Syntaxin-18_N"/>
    <property type="match status" value="1"/>
</dbReference>
<evidence type="ECO:0000313" key="12">
    <source>
        <dbReference type="EMBL" id="KAK7595574.1"/>
    </source>
</evidence>
<evidence type="ECO:0000256" key="4">
    <source>
        <dbReference type="ARBA" id="ARBA00022692"/>
    </source>
</evidence>
<evidence type="ECO:0000256" key="7">
    <source>
        <dbReference type="ARBA" id="ARBA00023054"/>
    </source>
</evidence>
<evidence type="ECO:0000256" key="9">
    <source>
        <dbReference type="SAM" id="Coils"/>
    </source>
</evidence>
<dbReference type="Gene3D" id="1.20.5.110">
    <property type="match status" value="1"/>
</dbReference>
<evidence type="ECO:0000256" key="2">
    <source>
        <dbReference type="ARBA" id="ARBA00009063"/>
    </source>
</evidence>
<sequence>MDITDVFRNYVQNLKLHRNLTGVGKASSLKIHNRKNEFNSKSKDIVYHITKLRDCLFEHKQRYININVSTSSGPSLSDLEREQIDLAAYNINKHCASLLKELAAFNEKNSSSTQLYEHQKGVLEIVDNYLKSVSRIYSEMKECYSKRLASYNSMMKVTPKEQKADLAKEEVKPSYNQDLDESNVHTNPIVDELTEEELQMFEVENADLINELNNLRGEVHAIEQKVTHIAELQGTFTEMVLQQDTDIQRIDTRLIGSTENVRDANDELRKAVQNNASFRFYLLFFILMMSITLLFLNWYND</sequence>
<keyword evidence="6 10" id="KW-1133">Transmembrane helix</keyword>
<dbReference type="AlphaFoldDB" id="A0AAN9Y628"/>
<comment type="similarity">
    <text evidence="2">Belongs to the syntaxin family.</text>
</comment>
<dbReference type="GO" id="GO:0006890">
    <property type="term" value="P:retrograde vesicle-mediated transport, Golgi to endoplasmic reticulum"/>
    <property type="evidence" value="ECO:0007669"/>
    <property type="project" value="TreeGrafter"/>
</dbReference>
<dbReference type="GO" id="GO:0031201">
    <property type="term" value="C:SNARE complex"/>
    <property type="evidence" value="ECO:0007669"/>
    <property type="project" value="TreeGrafter"/>
</dbReference>
<dbReference type="EMBL" id="JBBCAQ010000018">
    <property type="protein sequence ID" value="KAK7595574.1"/>
    <property type="molecule type" value="Genomic_DNA"/>
</dbReference>
<feature type="transmembrane region" description="Helical" evidence="10">
    <location>
        <begin position="278"/>
        <end position="299"/>
    </location>
</feature>
<reference evidence="12 13" key="1">
    <citation type="submission" date="2024-03" db="EMBL/GenBank/DDBJ databases">
        <title>Adaptation during the transition from Ophiocordyceps entomopathogen to insect associate is accompanied by gene loss and intensified selection.</title>
        <authorList>
            <person name="Ward C.M."/>
            <person name="Onetto C.A."/>
            <person name="Borneman A.R."/>
        </authorList>
    </citation>
    <scope>NUCLEOTIDE SEQUENCE [LARGE SCALE GENOMIC DNA]</scope>
    <source>
        <strain evidence="12">AWRI1</strain>
        <tissue evidence="12">Single Adult Female</tissue>
    </source>
</reference>
<evidence type="ECO:0000256" key="6">
    <source>
        <dbReference type="ARBA" id="ARBA00022989"/>
    </source>
</evidence>
<feature type="domain" description="T-SNARE coiled-coil homology" evidence="11">
    <location>
        <begin position="218"/>
        <end position="271"/>
    </location>
</feature>
<dbReference type="PROSITE" id="PS50192">
    <property type="entry name" value="T_SNARE"/>
    <property type="match status" value="1"/>
</dbReference>
<keyword evidence="13" id="KW-1185">Reference proteome</keyword>
<gene>
    <name evidence="12" type="ORF">V9T40_013399</name>
</gene>
<evidence type="ECO:0000313" key="13">
    <source>
        <dbReference type="Proteomes" id="UP001367676"/>
    </source>
</evidence>
<dbReference type="SUPFAM" id="SSF47661">
    <property type="entry name" value="t-snare proteins"/>
    <property type="match status" value="1"/>
</dbReference>
<dbReference type="InterPro" id="IPR019529">
    <property type="entry name" value="Syntaxin-18_N"/>
</dbReference>
<dbReference type="Proteomes" id="UP001367676">
    <property type="component" value="Unassembled WGS sequence"/>
</dbReference>
<keyword evidence="4 10" id="KW-0812">Transmembrane</keyword>
<dbReference type="GO" id="GO:0015031">
    <property type="term" value="P:protein transport"/>
    <property type="evidence" value="ECO:0007669"/>
    <property type="project" value="UniProtKB-KW"/>
</dbReference>
<evidence type="ECO:0000256" key="8">
    <source>
        <dbReference type="ARBA" id="ARBA00023136"/>
    </source>
</evidence>